<organism evidence="9 10">
    <name type="scientific">Clostridium neuense</name>
    <dbReference type="NCBI Taxonomy" id="1728934"/>
    <lineage>
        <taxon>Bacteria</taxon>
        <taxon>Bacillati</taxon>
        <taxon>Bacillota</taxon>
        <taxon>Clostridia</taxon>
        <taxon>Eubacteriales</taxon>
        <taxon>Clostridiaceae</taxon>
        <taxon>Clostridium</taxon>
    </lineage>
</organism>
<proteinExistence type="predicted"/>
<dbReference type="Pfam" id="PF13476">
    <property type="entry name" value="AAA_23"/>
    <property type="match status" value="1"/>
</dbReference>
<dbReference type="InterPro" id="IPR003593">
    <property type="entry name" value="AAA+_ATPase"/>
</dbReference>
<keyword evidence="5" id="KW-0408">Iron</keyword>
<dbReference type="PANTHER" id="PTHR42771:SF2">
    <property type="entry name" value="IRON(3+)-HYDROXAMATE IMPORT ATP-BINDING PROTEIN FHUC"/>
    <property type="match status" value="1"/>
</dbReference>
<accession>A0ABW8TDR5</accession>
<evidence type="ECO:0000256" key="3">
    <source>
        <dbReference type="ARBA" id="ARBA00022475"/>
    </source>
</evidence>
<evidence type="ECO:0000256" key="1">
    <source>
        <dbReference type="ARBA" id="ARBA00004202"/>
    </source>
</evidence>
<keyword evidence="4" id="KW-0410">Iron transport</keyword>
<dbReference type="PANTHER" id="PTHR42771">
    <property type="entry name" value="IRON(3+)-HYDROXAMATE IMPORT ATP-BINDING PROTEIN FHUC"/>
    <property type="match status" value="1"/>
</dbReference>
<protein>
    <submittedName>
        <fullName evidence="9">AAA family ATPase</fullName>
    </submittedName>
</protein>
<reference evidence="9 10" key="1">
    <citation type="submission" date="2024-11" db="EMBL/GenBank/DDBJ databases">
        <authorList>
            <person name="Heng Y.C."/>
            <person name="Lim A.C.H."/>
            <person name="Lee J.K.Y."/>
            <person name="Kittelmann S."/>
        </authorList>
    </citation>
    <scope>NUCLEOTIDE SEQUENCE [LARGE SCALE GENOMIC DNA]</scope>
    <source>
        <strain evidence="9 10">WILCCON 0114</strain>
    </source>
</reference>
<dbReference type="RefSeq" id="WP_406787324.1">
    <property type="nucleotide sequence ID" value="NZ_JBJIAA010000007.1"/>
</dbReference>
<evidence type="ECO:0000256" key="2">
    <source>
        <dbReference type="ARBA" id="ARBA00022448"/>
    </source>
</evidence>
<evidence type="ECO:0000256" key="5">
    <source>
        <dbReference type="ARBA" id="ARBA00023004"/>
    </source>
</evidence>
<dbReference type="InterPro" id="IPR038729">
    <property type="entry name" value="Rad50/SbcC_AAA"/>
</dbReference>
<comment type="subcellular location">
    <subcellularLocation>
        <location evidence="1">Cell membrane</location>
        <topology evidence="1">Peripheral membrane protein</topology>
    </subcellularLocation>
</comment>
<keyword evidence="2" id="KW-0813">Transport</keyword>
<evidence type="ECO:0000256" key="7">
    <source>
        <dbReference type="ARBA" id="ARBA00023136"/>
    </source>
</evidence>
<dbReference type="Gene3D" id="3.40.50.300">
    <property type="entry name" value="P-loop containing nucleotide triphosphate hydrolases"/>
    <property type="match status" value="2"/>
</dbReference>
<feature type="domain" description="AAA+ ATPase" evidence="8">
    <location>
        <begin position="42"/>
        <end position="219"/>
    </location>
</feature>
<dbReference type="Proteomes" id="UP001623592">
    <property type="component" value="Unassembled WGS sequence"/>
</dbReference>
<dbReference type="SUPFAM" id="SSF52540">
    <property type="entry name" value="P-loop containing nucleoside triphosphate hydrolases"/>
    <property type="match status" value="1"/>
</dbReference>
<evidence type="ECO:0000256" key="6">
    <source>
        <dbReference type="ARBA" id="ARBA00023065"/>
    </source>
</evidence>
<dbReference type="InterPro" id="IPR041685">
    <property type="entry name" value="AAA_GajA/Old/RecF-like"/>
</dbReference>
<evidence type="ECO:0000259" key="8">
    <source>
        <dbReference type="SMART" id="SM00382"/>
    </source>
</evidence>
<name>A0ABW8TDR5_9CLOT</name>
<evidence type="ECO:0000313" key="9">
    <source>
        <dbReference type="EMBL" id="MFL0250659.1"/>
    </source>
</evidence>
<dbReference type="Pfam" id="PF13175">
    <property type="entry name" value="AAA_15"/>
    <property type="match status" value="1"/>
</dbReference>
<dbReference type="SMART" id="SM00382">
    <property type="entry name" value="AAA"/>
    <property type="match status" value="1"/>
</dbReference>
<keyword evidence="7" id="KW-0472">Membrane</keyword>
<evidence type="ECO:0000256" key="4">
    <source>
        <dbReference type="ARBA" id="ARBA00022496"/>
    </source>
</evidence>
<keyword evidence="10" id="KW-1185">Reference proteome</keyword>
<sequence>MEIWENNQYVKSIELKSDKIESFSKYPFNLPAIKNLSKLKLHPKVTFIVGENGSGKSTILEAVAASYGFNAEGGTKNFNFSSCDTHSELENYIKLVKGIRKPEDGFFLRAESFYNLATNIDNLDLEQPAISRIIDSYGGISLHKQSHGESFFSVFMNRFRGNGLYILDEPEAALSPSRQMSMISRMHDLVEDNSQFIIATHSPIIMAYPDSIIYEIKNDIRAVRYEETENYLVMKGFLNDNERILNILLGK</sequence>
<keyword evidence="3" id="KW-1003">Cell membrane</keyword>
<dbReference type="InterPro" id="IPR051535">
    <property type="entry name" value="Siderophore_ABC-ATPase"/>
</dbReference>
<gene>
    <name evidence="9" type="ORF">ACJDT4_09525</name>
</gene>
<keyword evidence="6" id="KW-0406">Ion transport</keyword>
<dbReference type="EMBL" id="JBJIAA010000007">
    <property type="protein sequence ID" value="MFL0250659.1"/>
    <property type="molecule type" value="Genomic_DNA"/>
</dbReference>
<comment type="caution">
    <text evidence="9">The sequence shown here is derived from an EMBL/GenBank/DDBJ whole genome shotgun (WGS) entry which is preliminary data.</text>
</comment>
<dbReference type="InterPro" id="IPR027417">
    <property type="entry name" value="P-loop_NTPase"/>
</dbReference>
<evidence type="ECO:0000313" key="10">
    <source>
        <dbReference type="Proteomes" id="UP001623592"/>
    </source>
</evidence>